<dbReference type="Proteomes" id="UP000248329">
    <property type="component" value="Unassembled WGS sequence"/>
</dbReference>
<accession>A0AC61L2C2</accession>
<sequence>MIVWYIRYLRHISGGIDVNIGVGGEKVGVVTLVKLHGLVHYAVIEAPVQTSRSNNSPSDPDTTISLQKQS</sequence>
<comment type="caution">
    <text evidence="1">The sequence shown here is derived from an EMBL/GenBank/DDBJ whole genome shotgun (WGS) entry which is preliminary data.</text>
</comment>
<dbReference type="EMBL" id="PQXF01000014">
    <property type="protein sequence ID" value="PXF60566.1"/>
    <property type="molecule type" value="Genomic_DNA"/>
</dbReference>
<evidence type="ECO:0000313" key="1">
    <source>
        <dbReference type="EMBL" id="PXF60566.1"/>
    </source>
</evidence>
<organism evidence="1 2">
    <name type="scientific">Candidatus Methanogaster sp</name>
    <dbReference type="NCBI Taxonomy" id="3386292"/>
    <lineage>
        <taxon>Archaea</taxon>
        <taxon>Methanobacteriati</taxon>
        <taxon>Methanobacteriota</taxon>
        <taxon>Stenosarchaea group</taxon>
        <taxon>Methanomicrobia</taxon>
        <taxon>Methanosarcinales</taxon>
        <taxon>ANME-2 cluster</taxon>
        <taxon>Candidatus Methanogasteraceae</taxon>
        <taxon>Candidatus Methanogaster</taxon>
    </lineage>
</organism>
<reference evidence="1" key="1">
    <citation type="submission" date="2018-01" db="EMBL/GenBank/DDBJ databases">
        <authorList>
            <person name="Krukenberg V."/>
        </authorList>
    </citation>
    <scope>NUCLEOTIDE SEQUENCE</scope>
    <source>
        <strain evidence="1">E20ANME2</strain>
    </source>
</reference>
<name>A0AC61L2C2_9EURY</name>
<proteinExistence type="predicted"/>
<gene>
    <name evidence="1" type="ORF">C4B59_08560</name>
</gene>
<evidence type="ECO:0000313" key="2">
    <source>
        <dbReference type="Proteomes" id="UP000248329"/>
    </source>
</evidence>
<protein>
    <submittedName>
        <fullName evidence="1">Uncharacterized protein</fullName>
    </submittedName>
</protein>